<reference evidence="4" key="1">
    <citation type="submission" date="2017-02" db="UniProtKB">
        <authorList>
            <consortium name="WormBaseParasite"/>
        </authorList>
    </citation>
    <scope>IDENTIFICATION</scope>
</reference>
<proteinExistence type="predicted"/>
<accession>A0A0N4T4F7</accession>
<evidence type="ECO:0000313" key="3">
    <source>
        <dbReference type="Proteomes" id="UP000278627"/>
    </source>
</evidence>
<dbReference type="Proteomes" id="UP000278627">
    <property type="component" value="Unassembled WGS sequence"/>
</dbReference>
<dbReference type="GO" id="GO:0004799">
    <property type="term" value="F:thymidylate synthase activity"/>
    <property type="evidence" value="ECO:0007669"/>
    <property type="project" value="TreeGrafter"/>
</dbReference>
<dbReference type="SUPFAM" id="SSF55831">
    <property type="entry name" value="Thymidylate synthase/dCMP hydroxymethylase"/>
    <property type="match status" value="1"/>
</dbReference>
<keyword evidence="3" id="KW-1185">Reference proteome</keyword>
<dbReference type="PANTHER" id="PTHR11548:SF2">
    <property type="entry name" value="THYMIDYLATE SYNTHASE"/>
    <property type="match status" value="1"/>
</dbReference>
<dbReference type="GO" id="GO:0005739">
    <property type="term" value="C:mitochondrion"/>
    <property type="evidence" value="ECO:0007669"/>
    <property type="project" value="TreeGrafter"/>
</dbReference>
<dbReference type="WBParaSite" id="BPAG_0000308701-mRNA-1">
    <property type="protein sequence ID" value="BPAG_0000308701-mRNA-1"/>
    <property type="gene ID" value="BPAG_0000308701"/>
</dbReference>
<dbReference type="GO" id="GO:0006231">
    <property type="term" value="P:dTMP biosynthetic process"/>
    <property type="evidence" value="ECO:0007669"/>
    <property type="project" value="TreeGrafter"/>
</dbReference>
<evidence type="ECO:0000313" key="2">
    <source>
        <dbReference type="EMBL" id="VDN84243.1"/>
    </source>
</evidence>
<reference evidence="2 3" key="2">
    <citation type="submission" date="2018-11" db="EMBL/GenBank/DDBJ databases">
        <authorList>
            <consortium name="Pathogen Informatics"/>
        </authorList>
    </citation>
    <scope>NUCLEOTIDE SEQUENCE [LARGE SCALE GENOMIC DNA]</scope>
</reference>
<evidence type="ECO:0000313" key="4">
    <source>
        <dbReference type="WBParaSite" id="BPAG_0000308701-mRNA-1"/>
    </source>
</evidence>
<dbReference type="InterPro" id="IPR045097">
    <property type="entry name" value="Thymidate_synth/dCMP_Mease"/>
</dbReference>
<gene>
    <name evidence="2" type="ORF">BPAG_LOCUS3057</name>
</gene>
<name>A0A0N4T4F7_BRUPA</name>
<comment type="pathway">
    <text evidence="1">Pyrimidine metabolism; dTTP biosynthesis.</text>
</comment>
<dbReference type="GO" id="GO:0005829">
    <property type="term" value="C:cytosol"/>
    <property type="evidence" value="ECO:0007669"/>
    <property type="project" value="TreeGrafter"/>
</dbReference>
<dbReference type="EMBL" id="UZAD01000686">
    <property type="protein sequence ID" value="VDN84243.1"/>
    <property type="molecule type" value="Genomic_DNA"/>
</dbReference>
<dbReference type="STRING" id="6280.A0A0N4T4F7"/>
<sequence length="93" mass="10429">MKSSGAHGNVVGDASALENEDENKYLDQVRHILMNGERIDDLSGQFHGNTVVAEYRGMDADYINQGIDQLSEIIDLMKNEPHNRCILNAWNVI</sequence>
<dbReference type="PANTHER" id="PTHR11548">
    <property type="entry name" value="THYMIDYLATE SYNTHASE 1"/>
    <property type="match status" value="1"/>
</dbReference>
<dbReference type="InterPro" id="IPR036926">
    <property type="entry name" value="Thymidate_synth/dCMP_Mease_sf"/>
</dbReference>
<evidence type="ECO:0000256" key="1">
    <source>
        <dbReference type="ARBA" id="ARBA00004992"/>
    </source>
</evidence>
<dbReference type="AlphaFoldDB" id="A0A0N4T4F7"/>
<protein>
    <submittedName>
        <fullName evidence="4">Nuclear transport factor 2 family protein</fullName>
    </submittedName>
</protein>
<dbReference type="Gene3D" id="3.30.572.10">
    <property type="entry name" value="Thymidylate synthase/dCMP hydroxymethylase domain"/>
    <property type="match status" value="1"/>
</dbReference>
<organism evidence="4">
    <name type="scientific">Brugia pahangi</name>
    <name type="common">Filarial nematode worm</name>
    <dbReference type="NCBI Taxonomy" id="6280"/>
    <lineage>
        <taxon>Eukaryota</taxon>
        <taxon>Metazoa</taxon>
        <taxon>Ecdysozoa</taxon>
        <taxon>Nematoda</taxon>
        <taxon>Chromadorea</taxon>
        <taxon>Rhabditida</taxon>
        <taxon>Spirurina</taxon>
        <taxon>Spiruromorpha</taxon>
        <taxon>Filarioidea</taxon>
        <taxon>Onchocercidae</taxon>
        <taxon>Brugia</taxon>
    </lineage>
</organism>